<dbReference type="RefSeq" id="XP_021857697.1">
    <property type="nucleotide sequence ID" value="XM_022002005.1"/>
</dbReference>
<evidence type="ECO:0000313" key="3">
    <source>
        <dbReference type="Proteomes" id="UP000813463"/>
    </source>
</evidence>
<evidence type="ECO:0000313" key="4">
    <source>
        <dbReference type="RefSeq" id="XP_021857697.1"/>
    </source>
</evidence>
<dbReference type="InterPro" id="IPR025558">
    <property type="entry name" value="DUF4283"/>
</dbReference>
<gene>
    <name evidence="4" type="primary">LOC110796916</name>
</gene>
<dbReference type="PANTHER" id="PTHR31286">
    <property type="entry name" value="GLYCINE-RICH CELL WALL STRUCTURAL PROTEIN 1.8-LIKE"/>
    <property type="match status" value="1"/>
</dbReference>
<reference evidence="3" key="1">
    <citation type="journal article" date="2021" name="Nat. Commun.">
        <title>Genomic analyses provide insights into spinach domestication and the genetic basis of agronomic traits.</title>
        <authorList>
            <person name="Cai X."/>
            <person name="Sun X."/>
            <person name="Xu C."/>
            <person name="Sun H."/>
            <person name="Wang X."/>
            <person name="Ge C."/>
            <person name="Zhang Z."/>
            <person name="Wang Q."/>
            <person name="Fei Z."/>
            <person name="Jiao C."/>
            <person name="Wang Q."/>
        </authorList>
    </citation>
    <scope>NUCLEOTIDE SEQUENCE [LARGE SCALE GENOMIC DNA]</scope>
    <source>
        <strain evidence="3">cv. Varoflay</strain>
    </source>
</reference>
<proteinExistence type="predicted"/>
<sequence>MEGFIHRIWGKFGVDKVSLAGRGIFLVRFKTMENCDNVLKGGPYFFDSKPMYCKAWTPSVDYTKEPVQVVPLWIKLTGLNVKYWGERSLFKIAGMIGKAIKVDQATLNRDKLMFAKVLVEINMGQGCPKVLQFINEEGVQIEQSVEYEWLPTVCSVCKGMGHGVTTGAAIVETEAPTISVVPTDSEGFTQASGFSRQRCQQLRPVVTRNAFQALTEEIEPHLDIPGKGCDSLGGGLTSPDPNG</sequence>
<feature type="domain" description="DUF4283" evidence="2">
    <location>
        <begin position="2"/>
        <end position="63"/>
    </location>
</feature>
<reference evidence="4" key="2">
    <citation type="submission" date="2025-08" db="UniProtKB">
        <authorList>
            <consortium name="RefSeq"/>
        </authorList>
    </citation>
    <scope>IDENTIFICATION</scope>
    <source>
        <tissue evidence="4">Leaf</tissue>
    </source>
</reference>
<feature type="region of interest" description="Disordered" evidence="1">
    <location>
        <begin position="222"/>
        <end position="243"/>
    </location>
</feature>
<organism evidence="3 4">
    <name type="scientific">Spinacia oleracea</name>
    <name type="common">Spinach</name>
    <dbReference type="NCBI Taxonomy" id="3562"/>
    <lineage>
        <taxon>Eukaryota</taxon>
        <taxon>Viridiplantae</taxon>
        <taxon>Streptophyta</taxon>
        <taxon>Embryophyta</taxon>
        <taxon>Tracheophyta</taxon>
        <taxon>Spermatophyta</taxon>
        <taxon>Magnoliopsida</taxon>
        <taxon>eudicotyledons</taxon>
        <taxon>Gunneridae</taxon>
        <taxon>Pentapetalae</taxon>
        <taxon>Caryophyllales</taxon>
        <taxon>Chenopodiaceae</taxon>
        <taxon>Chenopodioideae</taxon>
        <taxon>Anserineae</taxon>
        <taxon>Spinacia</taxon>
    </lineage>
</organism>
<dbReference type="InterPro" id="IPR040256">
    <property type="entry name" value="At4g02000-like"/>
</dbReference>
<protein>
    <recommendedName>
        <fullName evidence="2">DUF4283 domain-containing protein</fullName>
    </recommendedName>
</protein>
<accession>A0A9R0IXX9</accession>
<evidence type="ECO:0000256" key="1">
    <source>
        <dbReference type="SAM" id="MobiDB-lite"/>
    </source>
</evidence>
<name>A0A9R0IXX9_SPIOL</name>
<dbReference type="GeneID" id="110796916"/>
<dbReference type="PANTHER" id="PTHR31286:SF165">
    <property type="entry name" value="DUF4283 DOMAIN-CONTAINING PROTEIN"/>
    <property type="match status" value="1"/>
</dbReference>
<dbReference type="KEGG" id="soe:110796916"/>
<keyword evidence="3" id="KW-1185">Reference proteome</keyword>
<dbReference type="AlphaFoldDB" id="A0A9R0IXX9"/>
<dbReference type="OrthoDB" id="1939300at2759"/>
<dbReference type="Proteomes" id="UP000813463">
    <property type="component" value="Chromosome 3"/>
</dbReference>
<dbReference type="Pfam" id="PF14111">
    <property type="entry name" value="DUF4283"/>
    <property type="match status" value="1"/>
</dbReference>
<evidence type="ECO:0000259" key="2">
    <source>
        <dbReference type="Pfam" id="PF14111"/>
    </source>
</evidence>